<evidence type="ECO:0000256" key="1">
    <source>
        <dbReference type="ARBA" id="ARBA00007039"/>
    </source>
</evidence>
<name>A0A0D9V1E9_9ORYZ</name>
<proteinExistence type="inferred from homology"/>
<dbReference type="GO" id="GO:0009536">
    <property type="term" value="C:plastid"/>
    <property type="evidence" value="ECO:0007669"/>
    <property type="project" value="UniProtKB-ARBA"/>
</dbReference>
<dbReference type="GO" id="GO:0051117">
    <property type="term" value="F:ATPase binding"/>
    <property type="evidence" value="ECO:0007669"/>
    <property type="project" value="TreeGrafter"/>
</dbReference>
<dbReference type="GO" id="GO:0004252">
    <property type="term" value="F:serine-type endopeptidase activity"/>
    <property type="evidence" value="ECO:0007669"/>
    <property type="project" value="InterPro"/>
</dbReference>
<dbReference type="InterPro" id="IPR023562">
    <property type="entry name" value="ClpP/TepA"/>
</dbReference>
<protein>
    <recommendedName>
        <fullName evidence="2">ATP-dependent Clp protease proteolytic subunit</fullName>
    </recommendedName>
</protein>
<reference evidence="3 4" key="1">
    <citation type="submission" date="2012-08" db="EMBL/GenBank/DDBJ databases">
        <title>Oryza genome evolution.</title>
        <authorList>
            <person name="Wing R.A."/>
        </authorList>
    </citation>
    <scope>NUCLEOTIDE SEQUENCE</scope>
</reference>
<dbReference type="GO" id="GO:0006515">
    <property type="term" value="P:protein quality control for misfolded or incompletely synthesized proteins"/>
    <property type="evidence" value="ECO:0007669"/>
    <property type="project" value="TreeGrafter"/>
</dbReference>
<comment type="similarity">
    <text evidence="1 2">Belongs to the peptidase S14 family.</text>
</comment>
<evidence type="ECO:0000313" key="4">
    <source>
        <dbReference type="Proteomes" id="UP000032180"/>
    </source>
</evidence>
<evidence type="ECO:0000256" key="2">
    <source>
        <dbReference type="RuleBase" id="RU003567"/>
    </source>
</evidence>
<evidence type="ECO:0000313" key="3">
    <source>
        <dbReference type="EnsemblPlants" id="LPERR01G15130.4"/>
    </source>
</evidence>
<dbReference type="Gene3D" id="3.90.226.10">
    <property type="entry name" value="2-enoyl-CoA Hydratase, Chain A, domain 1"/>
    <property type="match status" value="1"/>
</dbReference>
<sequence length="174" mass="19384">MEAAAAMATLPASPCTSSSSPPPSLFLAPNPCCWKAAPRASLRASAAARRTLSSGWELPGQSAARPAARKPRLEELDTTNMLLRQRIVFLGSPVDDMSADLIISQLLLLDAEDQTKDIKLFINSPGGSITAGYGRRKVYERRCPWVWSRQRLSRFRHYLSLSSPQMEKWNRKKR</sequence>
<dbReference type="PANTHER" id="PTHR10381">
    <property type="entry name" value="ATP-DEPENDENT CLP PROTEASE PROTEOLYTIC SUBUNIT"/>
    <property type="match status" value="1"/>
</dbReference>
<dbReference type="Gramene" id="LPERR01G15130.4">
    <property type="protein sequence ID" value="LPERR01G15130.4"/>
    <property type="gene ID" value="LPERR01G15130"/>
</dbReference>
<dbReference type="EnsemblPlants" id="LPERR01G15130.4">
    <property type="protein sequence ID" value="LPERR01G15130.4"/>
    <property type="gene ID" value="LPERR01G15130"/>
</dbReference>
<keyword evidence="4" id="KW-1185">Reference proteome</keyword>
<dbReference type="SUPFAM" id="SSF52096">
    <property type="entry name" value="ClpP/crotonase"/>
    <property type="match status" value="1"/>
</dbReference>
<dbReference type="Pfam" id="PF00574">
    <property type="entry name" value="CLP_protease"/>
    <property type="match status" value="1"/>
</dbReference>
<organism evidence="3 4">
    <name type="scientific">Leersia perrieri</name>
    <dbReference type="NCBI Taxonomy" id="77586"/>
    <lineage>
        <taxon>Eukaryota</taxon>
        <taxon>Viridiplantae</taxon>
        <taxon>Streptophyta</taxon>
        <taxon>Embryophyta</taxon>
        <taxon>Tracheophyta</taxon>
        <taxon>Spermatophyta</taxon>
        <taxon>Magnoliopsida</taxon>
        <taxon>Liliopsida</taxon>
        <taxon>Poales</taxon>
        <taxon>Poaceae</taxon>
        <taxon>BOP clade</taxon>
        <taxon>Oryzoideae</taxon>
        <taxon>Oryzeae</taxon>
        <taxon>Oryzinae</taxon>
        <taxon>Leersia</taxon>
    </lineage>
</organism>
<dbReference type="InterPro" id="IPR029045">
    <property type="entry name" value="ClpP/crotonase-like_dom_sf"/>
</dbReference>
<reference evidence="3" key="3">
    <citation type="submission" date="2015-04" db="UniProtKB">
        <authorList>
            <consortium name="EnsemblPlants"/>
        </authorList>
    </citation>
    <scope>IDENTIFICATION</scope>
</reference>
<dbReference type="Proteomes" id="UP000032180">
    <property type="component" value="Chromosome 1"/>
</dbReference>
<dbReference type="PANTHER" id="PTHR10381:SF50">
    <property type="entry name" value="ATP-DEPENDENT CLP PROTEASE PROTEOLYTIC SUBUNIT 3, CHLOROPLASTIC"/>
    <property type="match status" value="1"/>
</dbReference>
<dbReference type="PRINTS" id="PR00127">
    <property type="entry name" value="CLPPROTEASEP"/>
</dbReference>
<accession>A0A0D9V1E9</accession>
<reference evidence="4" key="2">
    <citation type="submission" date="2013-12" db="EMBL/GenBank/DDBJ databases">
        <authorList>
            <person name="Yu Y."/>
            <person name="Lee S."/>
            <person name="de Baynast K."/>
            <person name="Wissotski M."/>
            <person name="Liu L."/>
            <person name="Talag J."/>
            <person name="Goicoechea J."/>
            <person name="Angelova A."/>
            <person name="Jetty R."/>
            <person name="Kudrna D."/>
            <person name="Golser W."/>
            <person name="Rivera L."/>
            <person name="Zhang J."/>
            <person name="Wing R."/>
        </authorList>
    </citation>
    <scope>NUCLEOTIDE SEQUENCE</scope>
</reference>
<dbReference type="AlphaFoldDB" id="A0A0D9V1E9"/>
<dbReference type="HOGENOM" id="CLU_113890_0_0_1"/>
<dbReference type="GO" id="GO:0004176">
    <property type="term" value="F:ATP-dependent peptidase activity"/>
    <property type="evidence" value="ECO:0007669"/>
    <property type="project" value="InterPro"/>
</dbReference>
<dbReference type="InterPro" id="IPR001907">
    <property type="entry name" value="ClpP"/>
</dbReference>
<dbReference type="GO" id="GO:0009368">
    <property type="term" value="C:endopeptidase Clp complex"/>
    <property type="evidence" value="ECO:0007669"/>
    <property type="project" value="TreeGrafter"/>
</dbReference>